<dbReference type="SMART" id="SM00654">
    <property type="entry name" value="eIF6"/>
    <property type="match status" value="1"/>
</dbReference>
<comment type="subunit">
    <text evidence="8">Monomer. Associates with the 60S ribosomal subunit.</text>
</comment>
<sequence>MTSETECKDVAFLRLTLVKSRQLSAWFQARFSLQPPILRDPSFQFGFLHRLDVPSSGLVCVATTYAKYYALELQLRTGLLNRDYFVVSYGWWPLSLLEIRTSLHWGLQTLSIAGGRGKPSASLVKVLAHAERREQSAQSLLAVRIVTGRRHQIRSHFAHVGHPVVSDGQYAAIAMRSSNDYRNNRHFLHRYRLEFVAESPVLSALEPLSPELLEYLKILRGKDARSSELLQAWMHGDLGDAIDWQRDLNLRGFAEETGLPAPVFPFQTCFPTSWRAGNPETLDTEDAARNCTTDMMNPAQDESEPRSRTWQFSKTKMCKFNLVGMCMKGSQCPFAHQKGELRALPDLTCTKLCKTLIQTGTCDDAKCTYAHSKDELRATSTFHKTKMCRFSQMGHCALGSKCNFAHSDEELRPLDTTSLPQPPSPSSPTPEESLRRSDLQAAPRNPKAPTAQAQQAKPVQAPRKPQMQQIVLQQQQQQLQHQQHQLHQQQLQQQLQLQQQQLQQQQQELVSAFCKDCTCQEILEHQQQNKMLTLALQQQLALASTTFGSFGLLKGLQPFQVATLPVSDDFVDVPLAADSPPDVPEDAKVAPPKRRGGRRGKGRSLSKGEFGDFSLEAELSKHIPVVHATIGGYFAARQIAMRLMVHGMALLHPLMKNTPRNPPSEDAAVVLAVEKGEANKSQTPGLFYPHEYYPPHREGIPIPSSVGRTVKEPEPKAKSAPGRKIDRGDEGVGRHWTDIDKLLDRFNYCRQRCCGIRQLLRATKDTDLFLDTRCYSNLDGDEALIEPGDMGITVLSLEDTPKQLDHKTSQQRVRSILASGFVPGAKNSGRANCCLSAHRLDDAVYKSGVRSNQPIEIAVDTMKAIAAGCEFIVTSDGTITRSHIPADCIISAVDTSKEDLPLYVAVASEATVAGEFDRTSRAKREYEEAACSSSKPTAVKAKAMPKSAKFKAKPTAAPMADVVMDDVAVVAGGMLFCVRCKDDQFQRRMLQEGKSHEDMQRFGYIACACLPDPGRTEAADNRKPTGMSGTRICGRVTVGNRHGLLVPSITTDQELAHLRNHLPEGIRVQKVEERLSALGNCIACNDYVALVHTDLDRETEEVIADTLKVDVFRATVAQNVLVGSYCVLTNQGGLVHARTPMQDMEELSQLIQVPLTAGTVNRGSDIIGAGVVANDWAAFCGMDTTATEIGVLESIFKLQSAGAGMQSALIDTIMS</sequence>
<evidence type="ECO:0000259" key="12">
    <source>
        <dbReference type="PROSITE" id="PS50103"/>
    </source>
</evidence>
<dbReference type="CDD" id="cd00527">
    <property type="entry name" value="IF6"/>
    <property type="match status" value="1"/>
</dbReference>
<accession>A0A1Q9CBL1</accession>
<dbReference type="InterPro" id="IPR020103">
    <property type="entry name" value="PsdUridine_synth_cat_dom_sf"/>
</dbReference>
<keyword evidence="1 8" id="KW-0963">Cytoplasm</keyword>
<dbReference type="InterPro" id="IPR006145">
    <property type="entry name" value="PsdUridine_synth_RsuA/RluA"/>
</dbReference>
<dbReference type="SMART" id="SM00356">
    <property type="entry name" value="ZnF_C3H1"/>
    <property type="match status" value="3"/>
</dbReference>
<reference evidence="13 14" key="1">
    <citation type="submission" date="2016-02" db="EMBL/GenBank/DDBJ databases">
        <title>Genome analysis of coral dinoflagellate symbionts highlights evolutionary adaptations to a symbiotic lifestyle.</title>
        <authorList>
            <person name="Aranda M."/>
            <person name="Li Y."/>
            <person name="Liew Y.J."/>
            <person name="Baumgarten S."/>
            <person name="Simakov O."/>
            <person name="Wilson M."/>
            <person name="Piel J."/>
            <person name="Ashoor H."/>
            <person name="Bougouffa S."/>
            <person name="Bajic V.B."/>
            <person name="Ryu T."/>
            <person name="Ravasi T."/>
            <person name="Bayer T."/>
            <person name="Micklem G."/>
            <person name="Kim H."/>
            <person name="Bhak J."/>
            <person name="Lajeunesse T.C."/>
            <person name="Voolstra C.R."/>
        </authorList>
    </citation>
    <scope>NUCLEOTIDE SEQUENCE [LARGE SCALE GENOMIC DNA]</scope>
    <source>
        <strain evidence="13 14">CCMP2467</strain>
    </source>
</reference>
<dbReference type="PANTHER" id="PTHR10784">
    <property type="entry name" value="TRANSLATION INITIATION FACTOR 6"/>
    <property type="match status" value="1"/>
</dbReference>
<feature type="compositionally biased region" description="Basic and acidic residues" evidence="11">
    <location>
        <begin position="709"/>
        <end position="729"/>
    </location>
</feature>
<dbReference type="Gene3D" id="3.20.170.30">
    <property type="match status" value="1"/>
</dbReference>
<dbReference type="HAMAP" id="MF_00032">
    <property type="entry name" value="eIF_6"/>
    <property type="match status" value="1"/>
</dbReference>
<dbReference type="EMBL" id="LSRX01001389">
    <property type="protein sequence ID" value="OLP80315.1"/>
    <property type="molecule type" value="Genomic_DNA"/>
</dbReference>
<dbReference type="GO" id="GO:0008270">
    <property type="term" value="F:zinc ion binding"/>
    <property type="evidence" value="ECO:0007669"/>
    <property type="project" value="UniProtKB-KW"/>
</dbReference>
<dbReference type="Pfam" id="PF00849">
    <property type="entry name" value="PseudoU_synth_2"/>
    <property type="match status" value="1"/>
</dbReference>
<feature type="region of interest" description="Disordered" evidence="11">
    <location>
        <begin position="704"/>
        <end position="729"/>
    </location>
</feature>
<dbReference type="Gene3D" id="4.10.1000.10">
    <property type="entry name" value="Zinc finger, CCCH-type"/>
    <property type="match status" value="3"/>
</dbReference>
<dbReference type="GO" id="GO:0003743">
    <property type="term" value="F:translation initiation factor activity"/>
    <property type="evidence" value="ECO:0007669"/>
    <property type="project" value="UniProtKB-UniRule"/>
</dbReference>
<dbReference type="OrthoDB" id="4155914at2759"/>
<keyword evidence="5 9" id="KW-0862">Zinc</keyword>
<dbReference type="InterPro" id="IPR036855">
    <property type="entry name" value="Znf_CCCH_sf"/>
</dbReference>
<dbReference type="CDD" id="cd02869">
    <property type="entry name" value="PseudoU_synth_RluA_like"/>
    <property type="match status" value="1"/>
</dbReference>
<comment type="function">
    <text evidence="8">Binds to the 60S ribosomal subunit and prevents its association with the 40S ribosomal subunit to form the 80S initiation complex in the cytoplasm. May also be involved in ribosome biogenesis.</text>
</comment>
<keyword evidence="7 8" id="KW-0539">Nucleus</keyword>
<evidence type="ECO:0000256" key="9">
    <source>
        <dbReference type="PROSITE-ProRule" id="PRU00723"/>
    </source>
</evidence>
<evidence type="ECO:0000256" key="7">
    <source>
        <dbReference type="ARBA" id="ARBA00023242"/>
    </source>
</evidence>
<keyword evidence="3 9" id="KW-0479">Metal-binding</keyword>
<dbReference type="Pfam" id="PF01885">
    <property type="entry name" value="PTS_2-RNA"/>
    <property type="match status" value="1"/>
</dbReference>
<dbReference type="GO" id="GO:0005730">
    <property type="term" value="C:nucleolus"/>
    <property type="evidence" value="ECO:0007669"/>
    <property type="project" value="UniProtKB-SubCell"/>
</dbReference>
<dbReference type="Gene3D" id="3.75.10.10">
    <property type="entry name" value="L-arginine/glycine Amidinotransferase, Chain A"/>
    <property type="match status" value="1"/>
</dbReference>
<dbReference type="GO" id="GO:0003723">
    <property type="term" value="F:RNA binding"/>
    <property type="evidence" value="ECO:0007669"/>
    <property type="project" value="InterPro"/>
</dbReference>
<evidence type="ECO:0000313" key="13">
    <source>
        <dbReference type="EMBL" id="OLP80315.1"/>
    </source>
</evidence>
<evidence type="ECO:0000256" key="1">
    <source>
        <dbReference type="ARBA" id="ARBA00022490"/>
    </source>
</evidence>
<feature type="compositionally biased region" description="Low complexity" evidence="11">
    <location>
        <begin position="447"/>
        <end position="468"/>
    </location>
</feature>
<proteinExistence type="inferred from homology"/>
<feature type="zinc finger region" description="C3H1-type" evidence="9">
    <location>
        <begin position="382"/>
        <end position="409"/>
    </location>
</feature>
<evidence type="ECO:0000256" key="8">
    <source>
        <dbReference type="HAMAP-Rule" id="MF_03132"/>
    </source>
</evidence>
<feature type="zinc finger region" description="C3H1-type" evidence="9">
    <location>
        <begin position="312"/>
        <end position="339"/>
    </location>
</feature>
<feature type="compositionally biased region" description="Basic residues" evidence="11">
    <location>
        <begin position="591"/>
        <end position="604"/>
    </location>
</feature>
<name>A0A1Q9CBL1_SYMMI</name>
<evidence type="ECO:0000256" key="2">
    <source>
        <dbReference type="ARBA" id="ARBA00022540"/>
    </source>
</evidence>
<dbReference type="Gene3D" id="3.30.2350.10">
    <property type="entry name" value="Pseudouridine synthase"/>
    <property type="match status" value="1"/>
</dbReference>
<evidence type="ECO:0000256" key="10">
    <source>
        <dbReference type="SAM" id="Coils"/>
    </source>
</evidence>
<organism evidence="13 14">
    <name type="scientific">Symbiodinium microadriaticum</name>
    <name type="common">Dinoflagellate</name>
    <name type="synonym">Zooxanthella microadriatica</name>
    <dbReference type="NCBI Taxonomy" id="2951"/>
    <lineage>
        <taxon>Eukaryota</taxon>
        <taxon>Sar</taxon>
        <taxon>Alveolata</taxon>
        <taxon>Dinophyceae</taxon>
        <taxon>Suessiales</taxon>
        <taxon>Symbiodiniaceae</taxon>
        <taxon>Symbiodinium</taxon>
    </lineage>
</organism>
<feature type="domain" description="C3H1-type" evidence="12">
    <location>
        <begin position="312"/>
        <end position="339"/>
    </location>
</feature>
<dbReference type="GO" id="GO:0001522">
    <property type="term" value="P:pseudouridine synthesis"/>
    <property type="evidence" value="ECO:0007669"/>
    <property type="project" value="InterPro"/>
</dbReference>
<dbReference type="GO" id="GO:0005737">
    <property type="term" value="C:cytoplasm"/>
    <property type="evidence" value="ECO:0007669"/>
    <property type="project" value="UniProtKB-SubCell"/>
</dbReference>
<evidence type="ECO:0000256" key="6">
    <source>
        <dbReference type="ARBA" id="ARBA00022917"/>
    </source>
</evidence>
<evidence type="ECO:0000256" key="3">
    <source>
        <dbReference type="ARBA" id="ARBA00022723"/>
    </source>
</evidence>
<protein>
    <recommendedName>
        <fullName evidence="8">Eukaryotic translation initiation factor 6</fullName>
        <shortName evidence="8">eIF-6</shortName>
    </recommendedName>
</protein>
<dbReference type="SUPFAM" id="SSF55120">
    <property type="entry name" value="Pseudouridine synthase"/>
    <property type="match status" value="1"/>
</dbReference>
<dbReference type="NCBIfam" id="TIGR00323">
    <property type="entry name" value="eIF-6"/>
    <property type="match status" value="1"/>
</dbReference>
<feature type="coiled-coil region" evidence="10">
    <location>
        <begin position="472"/>
        <end position="512"/>
    </location>
</feature>
<dbReference type="InterPro" id="IPR002769">
    <property type="entry name" value="eIF6"/>
</dbReference>
<feature type="region of interest" description="Disordered" evidence="11">
    <location>
        <begin position="413"/>
        <end position="468"/>
    </location>
</feature>
<dbReference type="Proteomes" id="UP000186817">
    <property type="component" value="Unassembled WGS sequence"/>
</dbReference>
<keyword evidence="14" id="KW-1185">Reference proteome</keyword>
<evidence type="ECO:0000256" key="4">
    <source>
        <dbReference type="ARBA" id="ARBA00022771"/>
    </source>
</evidence>
<comment type="caution">
    <text evidence="13">The sequence shown here is derived from an EMBL/GenBank/DDBJ whole genome shotgun (WGS) entry which is preliminary data.</text>
</comment>
<dbReference type="InterPro" id="IPR000571">
    <property type="entry name" value="Znf_CCCH"/>
</dbReference>
<feature type="region of interest" description="Disordered" evidence="11">
    <location>
        <begin position="577"/>
        <end position="607"/>
    </location>
</feature>
<gene>
    <name evidence="8 13" type="primary">EIF6</name>
    <name evidence="13" type="ORF">AK812_SmicGene39284</name>
</gene>
<dbReference type="PROSITE" id="PS50103">
    <property type="entry name" value="ZF_C3H1"/>
    <property type="match status" value="2"/>
</dbReference>
<dbReference type="SUPFAM" id="SSF56399">
    <property type="entry name" value="ADP-ribosylation"/>
    <property type="match status" value="1"/>
</dbReference>
<dbReference type="InterPro" id="IPR042081">
    <property type="entry name" value="RNA_2'-PTrans_C"/>
</dbReference>
<evidence type="ECO:0000313" key="14">
    <source>
        <dbReference type="Proteomes" id="UP000186817"/>
    </source>
</evidence>
<evidence type="ECO:0000256" key="11">
    <source>
        <dbReference type="SAM" id="MobiDB-lite"/>
    </source>
</evidence>
<comment type="subcellular location">
    <subcellularLocation>
        <location evidence="8">Cytoplasm</location>
    </subcellularLocation>
    <subcellularLocation>
        <location evidence="8">Nucleus</location>
        <location evidence="8">Nucleolus</location>
    </subcellularLocation>
    <text evidence="8">Shuttles between cytoplasm and nucleus/nucleolus.</text>
</comment>
<keyword evidence="2 8" id="KW-0396">Initiation factor</keyword>
<dbReference type="AlphaFoldDB" id="A0A1Q9CBL1"/>
<comment type="similarity">
    <text evidence="8">Belongs to the eIF-6 family.</text>
</comment>
<dbReference type="FunFam" id="3.75.10.10:FF:000001">
    <property type="entry name" value="Eukaryotic translation initiation factor 6"/>
    <property type="match status" value="1"/>
</dbReference>
<dbReference type="GO" id="GO:0042273">
    <property type="term" value="P:ribosomal large subunit biogenesis"/>
    <property type="evidence" value="ECO:0007669"/>
    <property type="project" value="UniProtKB-UniRule"/>
</dbReference>
<keyword evidence="6 8" id="KW-0648">Protein biosynthesis</keyword>
<keyword evidence="8" id="KW-0690">Ribosome biogenesis</keyword>
<dbReference type="GO" id="GO:0043023">
    <property type="term" value="F:ribosomal large subunit binding"/>
    <property type="evidence" value="ECO:0007669"/>
    <property type="project" value="UniProtKB-UniRule"/>
</dbReference>
<dbReference type="GO" id="GO:0009982">
    <property type="term" value="F:pseudouridine synthase activity"/>
    <property type="evidence" value="ECO:0007669"/>
    <property type="project" value="InterPro"/>
</dbReference>
<dbReference type="Pfam" id="PF00642">
    <property type="entry name" value="zf-CCCH"/>
    <property type="match status" value="1"/>
</dbReference>
<keyword evidence="4 9" id="KW-0863">Zinc-finger</keyword>
<feature type="domain" description="C3H1-type" evidence="12">
    <location>
        <begin position="382"/>
        <end position="409"/>
    </location>
</feature>
<dbReference type="GO" id="GO:0042256">
    <property type="term" value="P:cytosolic ribosome assembly"/>
    <property type="evidence" value="ECO:0007669"/>
    <property type="project" value="UniProtKB-UniRule"/>
</dbReference>
<dbReference type="SUPFAM" id="SSF55909">
    <property type="entry name" value="Pentein"/>
    <property type="match status" value="1"/>
</dbReference>
<dbReference type="GO" id="GO:0016740">
    <property type="term" value="F:transferase activity"/>
    <property type="evidence" value="ECO:0007669"/>
    <property type="project" value="InterPro"/>
</dbReference>
<dbReference type="SUPFAM" id="SSF90229">
    <property type="entry name" value="CCCH zinc finger"/>
    <property type="match status" value="2"/>
</dbReference>
<evidence type="ECO:0000256" key="5">
    <source>
        <dbReference type="ARBA" id="ARBA00022833"/>
    </source>
</evidence>
<dbReference type="InterPro" id="IPR002745">
    <property type="entry name" value="Ptrans_KptA/Tpt1"/>
</dbReference>
<keyword evidence="10" id="KW-0175">Coiled coil</keyword>
<dbReference type="Pfam" id="PF01912">
    <property type="entry name" value="eIF-6"/>
    <property type="match status" value="1"/>
</dbReference>